<keyword evidence="3" id="KW-1185">Reference proteome</keyword>
<dbReference type="EMBL" id="CAJVCH010019720">
    <property type="protein sequence ID" value="CAG7687454.1"/>
    <property type="molecule type" value="Genomic_DNA"/>
</dbReference>
<dbReference type="AlphaFoldDB" id="A0A8J2JGL3"/>
<gene>
    <name evidence="2" type="ORF">AFUS01_LOCUS3295</name>
</gene>
<keyword evidence="1" id="KW-0175">Coiled coil</keyword>
<name>A0A8J2JGL3_9HEXA</name>
<comment type="caution">
    <text evidence="2">The sequence shown here is derived from an EMBL/GenBank/DDBJ whole genome shotgun (WGS) entry which is preliminary data.</text>
</comment>
<feature type="coiled-coil region" evidence="1">
    <location>
        <begin position="203"/>
        <end position="230"/>
    </location>
</feature>
<evidence type="ECO:0000256" key="1">
    <source>
        <dbReference type="SAM" id="Coils"/>
    </source>
</evidence>
<organism evidence="2 3">
    <name type="scientific">Allacma fusca</name>
    <dbReference type="NCBI Taxonomy" id="39272"/>
    <lineage>
        <taxon>Eukaryota</taxon>
        <taxon>Metazoa</taxon>
        <taxon>Ecdysozoa</taxon>
        <taxon>Arthropoda</taxon>
        <taxon>Hexapoda</taxon>
        <taxon>Collembola</taxon>
        <taxon>Symphypleona</taxon>
        <taxon>Sminthuridae</taxon>
        <taxon>Allacma</taxon>
    </lineage>
</organism>
<evidence type="ECO:0000313" key="3">
    <source>
        <dbReference type="Proteomes" id="UP000708208"/>
    </source>
</evidence>
<dbReference type="Proteomes" id="UP000708208">
    <property type="component" value="Unassembled WGS sequence"/>
</dbReference>
<evidence type="ECO:0000313" key="2">
    <source>
        <dbReference type="EMBL" id="CAG7687454.1"/>
    </source>
</evidence>
<sequence>MTVNAYKHGISVKREGQVIYILPFFTQVTILPITINVLEITDFSSANDDDNSSHKIKHYELYFGCITADNIQEQWVIPSRNDRTDVLAVSLKEVLTGHHNYCIQISLDSSSSSSALLSFKINKDGDTAGALHMKKLDVLPSNLRILESVFLCYEETLNKNHFLLAELNRSLKFDAQLHDSMESLVRETITMKTKLLRAGARLIATKNARIAEFEQTLENLKAELDIDLHNSDTTYNPTDTYPLKYQKNISTLRQATASYTSPINADINVDRLENNNAEIIRSNTPLIGKSQQCQVLLGKGSCSKTSGDNIDHRNEVKHRGNAKSTPNQPILQLRNTFAECYASSRKDIDIDDDLTDFEIKDSERSSIVTPSLKSRDNNHTVRKYKPGDHLGSSFGNYDVRDSYNAGSPMIYNIDHSVGNLIKKNQDCCSSHADGSGSSDSDATHFDVNDLLCDSDATDFDEDELK</sequence>
<accession>A0A8J2JGL3</accession>
<reference evidence="2" key="1">
    <citation type="submission" date="2021-06" db="EMBL/GenBank/DDBJ databases">
        <authorList>
            <person name="Hodson N. C."/>
            <person name="Mongue J. A."/>
            <person name="Jaron S. K."/>
        </authorList>
    </citation>
    <scope>NUCLEOTIDE SEQUENCE</scope>
</reference>
<proteinExistence type="predicted"/>
<protein>
    <submittedName>
        <fullName evidence="2">Uncharacterized protein</fullName>
    </submittedName>
</protein>